<dbReference type="GO" id="GO:0006629">
    <property type="term" value="P:lipid metabolic process"/>
    <property type="evidence" value="ECO:0007669"/>
    <property type="project" value="InterPro"/>
</dbReference>
<dbReference type="EMBL" id="AEIG01000074">
    <property type="protein sequence ID" value="EGG28922.1"/>
    <property type="molecule type" value="Genomic_DNA"/>
</dbReference>
<dbReference type="eggNOG" id="COG1752">
    <property type="taxonomic scope" value="Bacteria"/>
</dbReference>
<dbReference type="SUPFAM" id="SSF52151">
    <property type="entry name" value="FabD/lysophospholipase-like"/>
    <property type="match status" value="1"/>
</dbReference>
<dbReference type="Proteomes" id="UP000005615">
    <property type="component" value="Unassembled WGS sequence"/>
</dbReference>
<accession>F3L435</accession>
<dbReference type="InterPro" id="IPR016035">
    <property type="entry name" value="Acyl_Trfase/lysoPLipase"/>
</dbReference>
<protein>
    <submittedName>
        <fullName evidence="1">Uncharacterized protein</fullName>
    </submittedName>
</protein>
<name>F3L435_9GAMM</name>
<dbReference type="STRING" id="2518989.IMCC3088_2416"/>
<keyword evidence="2" id="KW-1185">Reference proteome</keyword>
<evidence type="ECO:0000313" key="2">
    <source>
        <dbReference type="Proteomes" id="UP000005615"/>
    </source>
</evidence>
<dbReference type="InterPro" id="IPR002641">
    <property type="entry name" value="PNPLA_dom"/>
</dbReference>
<dbReference type="AlphaFoldDB" id="F3L435"/>
<evidence type="ECO:0000313" key="1">
    <source>
        <dbReference type="EMBL" id="EGG28922.1"/>
    </source>
</evidence>
<dbReference type="OrthoDB" id="8586159at2"/>
<reference evidence="1 2" key="1">
    <citation type="journal article" date="2011" name="J. Bacteriol.">
        <title>Genome sequence of strain IMCC3088, a proteorhodopsin-containing marine bacterium belonging to the OM60/NOR5 clade.</title>
        <authorList>
            <person name="Jang Y."/>
            <person name="Oh H.M."/>
            <person name="Kang I."/>
            <person name="Lee K."/>
            <person name="Yang S.J."/>
            <person name="Cho J.C."/>
        </authorList>
    </citation>
    <scope>NUCLEOTIDE SEQUENCE [LARGE SCALE GENOMIC DNA]</scope>
    <source>
        <strain evidence="1 2">IMCC3088</strain>
    </source>
</reference>
<gene>
    <name evidence="1" type="ORF">IMCC3088_2416</name>
</gene>
<proteinExistence type="predicted"/>
<dbReference type="RefSeq" id="WP_009576584.1">
    <property type="nucleotide sequence ID" value="NZ_AEIG01000074.1"/>
</dbReference>
<organism evidence="1 2">
    <name type="scientific">Aequoribacter fuscus</name>
    <dbReference type="NCBI Taxonomy" id="2518989"/>
    <lineage>
        <taxon>Bacteria</taxon>
        <taxon>Pseudomonadati</taxon>
        <taxon>Pseudomonadota</taxon>
        <taxon>Gammaproteobacteria</taxon>
        <taxon>Cellvibrionales</taxon>
        <taxon>Halieaceae</taxon>
        <taxon>Aequoribacter</taxon>
    </lineage>
</organism>
<dbReference type="Pfam" id="PF01734">
    <property type="entry name" value="Patatin"/>
    <property type="match status" value="1"/>
</dbReference>
<sequence length="356" mass="40080">MTQPFPLDIYAGPTAFKRLQEQGWNSDLFDLLVGASGGPKWLVLCQLDMALNETLLEKRSTPLTALGSSIGCWRHAYLAQADSAAAMQAFLDPYIHQTYDRKPTTAEISQVTRDMLSDLLGKQGKRAILDEHKLRTRIVTARAPSAVNPNNPVRVGRHMLGAAIGNTLARARLQKHFQRVVFHSGPTPQEALPLTGFDTHWVPLIDDAIAPAIHASSSIPAVLVGESNIHGAPQGHYWDGGIIDYHFDLRDYHGDGLVLYPHFTNQITPGWFDKMRRARKLDPRSVDKLVLIAPSQRYISKLPHAKIPDRSDFRRFDQGMRQRYWQTVVERGEMLAEAWLRVINDANPVRFVERSL</sequence>
<comment type="caution">
    <text evidence="1">The sequence shown here is derived from an EMBL/GenBank/DDBJ whole genome shotgun (WGS) entry which is preliminary data.</text>
</comment>